<sequence length="70" mass="7558">MTISTHVTAFDGLPIVRFDREAELPADPSAVAWRVEAPDYDSAPEDLAAELDALLSRVPADADRYTAVGE</sequence>
<keyword evidence="2" id="KW-1185">Reference proteome</keyword>
<organism evidence="1 2">
    <name type="scientific">Micromonospora inyonensis</name>
    <dbReference type="NCBI Taxonomy" id="47866"/>
    <lineage>
        <taxon>Bacteria</taxon>
        <taxon>Bacillati</taxon>
        <taxon>Actinomycetota</taxon>
        <taxon>Actinomycetes</taxon>
        <taxon>Micromonosporales</taxon>
        <taxon>Micromonosporaceae</taxon>
        <taxon>Micromonospora</taxon>
    </lineage>
</organism>
<accession>A0A1C6S9E0</accession>
<dbReference type="Proteomes" id="UP000198906">
    <property type="component" value="Unassembled WGS sequence"/>
</dbReference>
<dbReference type="STRING" id="47866.GA0074694_4412"/>
<evidence type="ECO:0000313" key="1">
    <source>
        <dbReference type="EMBL" id="SCL26088.1"/>
    </source>
</evidence>
<evidence type="ECO:0000313" key="2">
    <source>
        <dbReference type="Proteomes" id="UP000198906"/>
    </source>
</evidence>
<protein>
    <submittedName>
        <fullName evidence="1">Uncharacterized protein</fullName>
    </submittedName>
</protein>
<proteinExistence type="predicted"/>
<dbReference type="EMBL" id="FMHU01000002">
    <property type="protein sequence ID" value="SCL26088.1"/>
    <property type="molecule type" value="Genomic_DNA"/>
</dbReference>
<reference evidence="2" key="1">
    <citation type="submission" date="2016-06" db="EMBL/GenBank/DDBJ databases">
        <authorList>
            <person name="Varghese N."/>
        </authorList>
    </citation>
    <scope>NUCLEOTIDE SEQUENCE [LARGE SCALE GENOMIC DNA]</scope>
    <source>
        <strain evidence="2">DSM 46123</strain>
    </source>
</reference>
<dbReference type="RefSeq" id="WP_091461225.1">
    <property type="nucleotide sequence ID" value="NZ_FMHU01000002.1"/>
</dbReference>
<dbReference type="AlphaFoldDB" id="A0A1C6S9E0"/>
<name>A0A1C6S9E0_9ACTN</name>
<gene>
    <name evidence="1" type="ORF">GA0074694_4412</name>
</gene>